<keyword evidence="5" id="KW-0256">Endoplasmic reticulum</keyword>
<comment type="subcellular location">
    <subcellularLocation>
        <location evidence="1">Endoplasmic reticulum membrane</location>
        <topology evidence="1">Multi-pass membrane protein</topology>
    </subcellularLocation>
</comment>
<feature type="transmembrane region" description="Helical" evidence="9">
    <location>
        <begin position="15"/>
        <end position="36"/>
    </location>
</feature>
<dbReference type="AlphaFoldDB" id="A0A1Q3FAV1"/>
<evidence type="ECO:0000256" key="4">
    <source>
        <dbReference type="ARBA" id="ARBA00022692"/>
    </source>
</evidence>
<dbReference type="EMBL" id="GFDL01010422">
    <property type="protein sequence ID" value="JAV24623.1"/>
    <property type="molecule type" value="Transcribed_RNA"/>
</dbReference>
<keyword evidence="3" id="KW-0337">GPI-anchor biosynthesis</keyword>
<comment type="pathway">
    <text evidence="2">Glycolipid biosynthesis; glycosylphosphatidylinositol-anchor biosynthesis.</text>
</comment>
<keyword evidence="7 9" id="KW-0472">Membrane</keyword>
<accession>A0A1Q3FAV1</accession>
<evidence type="ECO:0000256" key="5">
    <source>
        <dbReference type="ARBA" id="ARBA00022824"/>
    </source>
</evidence>
<dbReference type="InterPro" id="IPR009580">
    <property type="entry name" value="GPI_biosynthesis_protein_Pig-F"/>
</dbReference>
<feature type="compositionally biased region" description="Low complexity" evidence="8">
    <location>
        <begin position="77"/>
        <end position="98"/>
    </location>
</feature>
<dbReference type="UniPathway" id="UPA00196"/>
<feature type="transmembrane region" description="Helical" evidence="9">
    <location>
        <begin position="113"/>
        <end position="134"/>
    </location>
</feature>
<evidence type="ECO:0000256" key="1">
    <source>
        <dbReference type="ARBA" id="ARBA00004477"/>
    </source>
</evidence>
<reference evidence="10" key="1">
    <citation type="submission" date="2017-01" db="EMBL/GenBank/DDBJ databases">
        <title>A deep insight into the sialotranscriptome of adult male and female Cluex tarsalis mosquitoes.</title>
        <authorList>
            <person name="Ribeiro J.M."/>
            <person name="Moreira F."/>
            <person name="Bernard K.A."/>
            <person name="Calvo E."/>
        </authorList>
    </citation>
    <scope>NUCLEOTIDE SEQUENCE</scope>
    <source>
        <strain evidence="10">Kern County</strain>
        <tissue evidence="10">Salivary glands</tissue>
    </source>
</reference>
<dbReference type="GO" id="GO:0006506">
    <property type="term" value="P:GPI anchor biosynthetic process"/>
    <property type="evidence" value="ECO:0007669"/>
    <property type="project" value="UniProtKB-UniPathway"/>
</dbReference>
<evidence type="ECO:0000256" key="8">
    <source>
        <dbReference type="SAM" id="MobiDB-lite"/>
    </source>
</evidence>
<feature type="transmembrane region" description="Helical" evidence="9">
    <location>
        <begin position="146"/>
        <end position="172"/>
    </location>
</feature>
<evidence type="ECO:0000256" key="7">
    <source>
        <dbReference type="ARBA" id="ARBA00023136"/>
    </source>
</evidence>
<dbReference type="GO" id="GO:0005789">
    <property type="term" value="C:endoplasmic reticulum membrane"/>
    <property type="evidence" value="ECO:0007669"/>
    <property type="project" value="UniProtKB-SubCell"/>
</dbReference>
<feature type="transmembrane region" description="Helical" evidence="9">
    <location>
        <begin position="224"/>
        <end position="247"/>
    </location>
</feature>
<feature type="region of interest" description="Disordered" evidence="8">
    <location>
        <begin position="76"/>
        <end position="106"/>
    </location>
</feature>
<evidence type="ECO:0000256" key="9">
    <source>
        <dbReference type="SAM" id="Phobius"/>
    </source>
</evidence>
<dbReference type="Pfam" id="PF06699">
    <property type="entry name" value="PIG-F"/>
    <property type="match status" value="1"/>
</dbReference>
<organism evidence="10">
    <name type="scientific">Culex tarsalis</name>
    <name type="common">Encephalitis mosquito</name>
    <dbReference type="NCBI Taxonomy" id="7177"/>
    <lineage>
        <taxon>Eukaryota</taxon>
        <taxon>Metazoa</taxon>
        <taxon>Ecdysozoa</taxon>
        <taxon>Arthropoda</taxon>
        <taxon>Hexapoda</taxon>
        <taxon>Insecta</taxon>
        <taxon>Pterygota</taxon>
        <taxon>Neoptera</taxon>
        <taxon>Endopterygota</taxon>
        <taxon>Diptera</taxon>
        <taxon>Nematocera</taxon>
        <taxon>Culicoidea</taxon>
        <taxon>Culicidae</taxon>
        <taxon>Culicinae</taxon>
        <taxon>Culicini</taxon>
        <taxon>Culex</taxon>
        <taxon>Culex</taxon>
    </lineage>
</organism>
<evidence type="ECO:0000256" key="6">
    <source>
        <dbReference type="ARBA" id="ARBA00022989"/>
    </source>
</evidence>
<proteinExistence type="predicted"/>
<keyword evidence="4 9" id="KW-0812">Transmembrane</keyword>
<feature type="transmembrane region" description="Helical" evidence="9">
    <location>
        <begin position="193"/>
        <end position="212"/>
    </location>
</feature>
<protein>
    <submittedName>
        <fullName evidence="10">Uncharacterized protein</fullName>
    </submittedName>
</protein>
<keyword evidence="6 9" id="KW-1133">Transmembrane helix</keyword>
<sequence>MPASDGCRLNPATKLYINISALSIALNATFIAYLIYSDRLFDIGHCWSSFVLLLLPVIELLKHQYVRKAFQLDGTVKSSGTSASSSSTSSTSKSSSGKYQPRKGANTPLKEPGGLLGILLLSMLFYGFICLILGAPLDQFEETVSLAATLTTLTVLPIALFIGYADTIRLFFSETFELRTPLANSHLTLLKNNCIGVILGAWGASVVAPLDWDRPWQVYPVPNVVGAIGGAFGMAVFTLLNTAYFVVCKSGAKKGIV</sequence>
<evidence type="ECO:0000256" key="3">
    <source>
        <dbReference type="ARBA" id="ARBA00022502"/>
    </source>
</evidence>
<name>A0A1Q3FAV1_CULTA</name>
<evidence type="ECO:0000256" key="2">
    <source>
        <dbReference type="ARBA" id="ARBA00004687"/>
    </source>
</evidence>
<evidence type="ECO:0000313" key="10">
    <source>
        <dbReference type="EMBL" id="JAV24623.1"/>
    </source>
</evidence>